<protein>
    <recommendedName>
        <fullName evidence="4">Dynein regulatory complex protein 10</fullName>
    </recommendedName>
    <alternativeName>
        <fullName evidence="10">IQ domain-containing protein D</fullName>
    </alternativeName>
</protein>
<dbReference type="PANTHER" id="PTHR31598:SF1">
    <property type="entry name" value="DYNEIN REGULATORY COMPLEX PROTEIN 10"/>
    <property type="match status" value="1"/>
</dbReference>
<evidence type="ECO:0000256" key="3">
    <source>
        <dbReference type="ARBA" id="ARBA00009071"/>
    </source>
</evidence>
<comment type="subunit">
    <text evidence="11">Component of the nexin-dynein regulatory complex (N-DRC). Interacts with CFAP52.</text>
</comment>
<evidence type="ECO:0000256" key="2">
    <source>
        <dbReference type="ARBA" id="ARBA00004611"/>
    </source>
</evidence>
<evidence type="ECO:0000256" key="5">
    <source>
        <dbReference type="ARBA" id="ARBA00022490"/>
    </source>
</evidence>
<dbReference type="Ensembl" id="ENSDLAT00005044416.2">
    <property type="protein sequence ID" value="ENSDLAP00005041601.2"/>
    <property type="gene ID" value="ENSDLAG00005018577.2"/>
</dbReference>
<comment type="subcellular location">
    <subcellularLocation>
        <location evidence="2">Cytoplasm</location>
        <location evidence="2">Cytoskeleton</location>
        <location evidence="2">Flagellum axoneme</location>
    </subcellularLocation>
</comment>
<dbReference type="InterPro" id="IPR042815">
    <property type="entry name" value="DRC10"/>
</dbReference>
<dbReference type="OMA" id="LMLECQK"/>
<evidence type="ECO:0000256" key="9">
    <source>
        <dbReference type="ARBA" id="ARBA00023273"/>
    </source>
</evidence>
<keyword evidence="7" id="KW-0969">Cilium</keyword>
<evidence type="ECO:0000313" key="14">
    <source>
        <dbReference type="Ensembl" id="ENSDLAP00005041601.2"/>
    </source>
</evidence>
<feature type="coiled-coil region" evidence="12">
    <location>
        <begin position="254"/>
        <end position="360"/>
    </location>
</feature>
<reference evidence="14" key="2">
    <citation type="submission" date="2025-09" db="UniProtKB">
        <authorList>
            <consortium name="Ensembl"/>
        </authorList>
    </citation>
    <scope>IDENTIFICATION</scope>
</reference>
<comment type="similarity">
    <text evidence="3">Belongs to the DRC10 family.</text>
</comment>
<evidence type="ECO:0000256" key="8">
    <source>
        <dbReference type="ARBA" id="ARBA00023212"/>
    </source>
</evidence>
<evidence type="ECO:0000256" key="13">
    <source>
        <dbReference type="SAM" id="MobiDB-lite"/>
    </source>
</evidence>
<dbReference type="GeneID" id="127376189"/>
<feature type="compositionally biased region" description="Basic residues" evidence="13">
    <location>
        <begin position="381"/>
        <end position="401"/>
    </location>
</feature>
<evidence type="ECO:0000256" key="11">
    <source>
        <dbReference type="ARBA" id="ARBA00046836"/>
    </source>
</evidence>
<keyword evidence="12" id="KW-0175">Coiled coil</keyword>
<keyword evidence="9" id="KW-0966">Cell projection</keyword>
<keyword evidence="15" id="KW-1185">Reference proteome</keyword>
<dbReference type="RefSeq" id="XP_051278823.1">
    <property type="nucleotide sequence ID" value="XM_051422863.1"/>
</dbReference>
<evidence type="ECO:0000313" key="15">
    <source>
        <dbReference type="Proteomes" id="UP000694389"/>
    </source>
</evidence>
<evidence type="ECO:0000256" key="4">
    <source>
        <dbReference type="ARBA" id="ARBA00021752"/>
    </source>
</evidence>
<evidence type="ECO:0000256" key="10">
    <source>
        <dbReference type="ARBA" id="ARBA00032180"/>
    </source>
</evidence>
<dbReference type="PROSITE" id="PS50096">
    <property type="entry name" value="IQ"/>
    <property type="match status" value="1"/>
</dbReference>
<dbReference type="Pfam" id="PF00612">
    <property type="entry name" value="IQ"/>
    <property type="match status" value="1"/>
</dbReference>
<evidence type="ECO:0000256" key="6">
    <source>
        <dbReference type="ARBA" id="ARBA00022846"/>
    </source>
</evidence>
<organism evidence="14 15">
    <name type="scientific">Dicentrarchus labrax</name>
    <name type="common">European seabass</name>
    <name type="synonym">Morone labrax</name>
    <dbReference type="NCBI Taxonomy" id="13489"/>
    <lineage>
        <taxon>Eukaryota</taxon>
        <taxon>Metazoa</taxon>
        <taxon>Chordata</taxon>
        <taxon>Craniata</taxon>
        <taxon>Vertebrata</taxon>
        <taxon>Euteleostomi</taxon>
        <taxon>Actinopterygii</taxon>
        <taxon>Neopterygii</taxon>
        <taxon>Teleostei</taxon>
        <taxon>Neoteleostei</taxon>
        <taxon>Acanthomorphata</taxon>
        <taxon>Eupercaria</taxon>
        <taxon>Moronidae</taxon>
        <taxon>Dicentrarchus</taxon>
    </lineage>
</organism>
<keyword evidence="8" id="KW-0206">Cytoskeleton</keyword>
<keyword evidence="5" id="KW-0963">Cytoplasm</keyword>
<proteinExistence type="inferred from homology"/>
<name>A0A8C4HFN5_DICLA</name>
<dbReference type="SMART" id="SM00015">
    <property type="entry name" value="IQ"/>
    <property type="match status" value="1"/>
</dbReference>
<evidence type="ECO:0000256" key="1">
    <source>
        <dbReference type="ARBA" id="ARBA00003029"/>
    </source>
</evidence>
<dbReference type="Gene3D" id="1.20.5.190">
    <property type="match status" value="1"/>
</dbReference>
<keyword evidence="6" id="KW-0282">Flagellum</keyword>
<evidence type="ECO:0000256" key="7">
    <source>
        <dbReference type="ARBA" id="ARBA00023069"/>
    </source>
</evidence>
<dbReference type="InterPro" id="IPR000048">
    <property type="entry name" value="IQ_motif_EF-hand-BS"/>
</dbReference>
<dbReference type="PANTHER" id="PTHR31598">
    <property type="entry name" value="IQ DOMAIN-CONTAINING PROTEIN D"/>
    <property type="match status" value="1"/>
</dbReference>
<evidence type="ECO:0000256" key="12">
    <source>
        <dbReference type="SAM" id="Coils"/>
    </source>
</evidence>
<comment type="function">
    <text evidence="1">Component of the nexin-dynein regulatory complex (N-DRC), a key regulator of ciliary/flagellar motility which maintains the alignment and integrity of the distal axoneme and regulates microtubule sliding in motile axonemes.</text>
</comment>
<gene>
    <name evidence="14" type="primary">iqcd</name>
</gene>
<dbReference type="AlphaFoldDB" id="A0A8C4HFN5"/>
<dbReference type="CTD" id="115811"/>
<dbReference type="Proteomes" id="UP000694389">
    <property type="component" value="Unassembled WGS sequence"/>
</dbReference>
<dbReference type="GeneTree" id="ENSGT00940000172701"/>
<sequence length="401" mass="46152">MSEKGATVLSETNAKIHSENHRLLLKKRLSLEAQRVLSILETCISRVEIAAALPAALRLNSESSVVDKELSRALREHQILVERLETLEGLKQESDGEQEGEARKRARAQLEKDIKNSVRDLLRLVRGHPDAIFSLRAELGMEEGESESVLIRVLQQFHSNMIEKLLTSLDDELQLAKLSKQVISDPAYHLEEIALQEKEVAESLKTVDTEMYVLNNAIEKMQSSLQGKNLQDADKSLLAEKQCQSHIKTSKVTQASTQQKIDQLNIQLNSLILENRQTERVLQEKIEKVEIEIECLLQHFDDEIKEKQDKLELNEVHYEREEKEVRKLEKPFSILEVECNQILERRRLAEEKRKEEMRDLELKTKAAIMAQAWWRGFSTRKALKNKDKGKKGKKGKGKKTK</sequence>
<accession>A0A8C4HFN5</accession>
<feature type="region of interest" description="Disordered" evidence="13">
    <location>
        <begin position="379"/>
        <end position="401"/>
    </location>
</feature>
<dbReference type="CDD" id="cd23767">
    <property type="entry name" value="IQCD"/>
    <property type="match status" value="1"/>
</dbReference>
<reference evidence="14" key="1">
    <citation type="submission" date="2025-08" db="UniProtKB">
        <authorList>
            <consortium name="Ensembl"/>
        </authorList>
    </citation>
    <scope>IDENTIFICATION</scope>
</reference>